<feature type="non-terminal residue" evidence="1">
    <location>
        <position position="1"/>
    </location>
</feature>
<evidence type="ECO:0000313" key="1">
    <source>
        <dbReference type="EMBL" id="GAI58276.1"/>
    </source>
</evidence>
<accession>X1QTZ2</accession>
<name>X1QTZ2_9ZZZZ</name>
<gene>
    <name evidence="1" type="ORF">S06H3_59022</name>
</gene>
<proteinExistence type="predicted"/>
<organism evidence="1">
    <name type="scientific">marine sediment metagenome</name>
    <dbReference type="NCBI Taxonomy" id="412755"/>
    <lineage>
        <taxon>unclassified sequences</taxon>
        <taxon>metagenomes</taxon>
        <taxon>ecological metagenomes</taxon>
    </lineage>
</organism>
<dbReference type="AlphaFoldDB" id="X1QTZ2"/>
<dbReference type="EMBL" id="BARV01038284">
    <property type="protein sequence ID" value="GAI58276.1"/>
    <property type="molecule type" value="Genomic_DNA"/>
</dbReference>
<sequence>AGNWTQVYPLGGFANQILTSSASISWDMEDGNRATLIAAHDFTITITKFNSVLMAILIITQDGTGSRVMDEIVTQKDDSIAVEDVHTDTEIIDIGIDIPTGARIRFKTSVADPPDPLVVDTIYYAIRVSATEVKVATSKANAFAGTAIDLIDVGTGPHEVQQLVKWSGGTLGVLQTAAGGEDIIKLHYKTSDEQWYAELISNFS</sequence>
<protein>
    <submittedName>
        <fullName evidence="1">Uncharacterized protein</fullName>
    </submittedName>
</protein>
<reference evidence="1" key="1">
    <citation type="journal article" date="2014" name="Front. Microbiol.">
        <title>High frequency of phylogenetically diverse reductive dehalogenase-homologous genes in deep subseafloor sedimentary metagenomes.</title>
        <authorList>
            <person name="Kawai M."/>
            <person name="Futagami T."/>
            <person name="Toyoda A."/>
            <person name="Takaki Y."/>
            <person name="Nishi S."/>
            <person name="Hori S."/>
            <person name="Arai W."/>
            <person name="Tsubouchi T."/>
            <person name="Morono Y."/>
            <person name="Uchiyama I."/>
            <person name="Ito T."/>
            <person name="Fujiyama A."/>
            <person name="Inagaki F."/>
            <person name="Takami H."/>
        </authorList>
    </citation>
    <scope>NUCLEOTIDE SEQUENCE</scope>
    <source>
        <strain evidence="1">Expedition CK06-06</strain>
    </source>
</reference>
<comment type="caution">
    <text evidence="1">The sequence shown here is derived from an EMBL/GenBank/DDBJ whole genome shotgun (WGS) entry which is preliminary data.</text>
</comment>